<reference evidence="9 10" key="1">
    <citation type="journal article" date="2018" name="Biotechnol. Biofuels">
        <title>Integrative visual omics of the white-rot fungus Polyporus brumalis exposes the biotechnological potential of its oxidative enzymes for delignifying raw plant biomass.</title>
        <authorList>
            <person name="Miyauchi S."/>
            <person name="Rancon A."/>
            <person name="Drula E."/>
            <person name="Hage H."/>
            <person name="Chaduli D."/>
            <person name="Favel A."/>
            <person name="Grisel S."/>
            <person name="Henrissat B."/>
            <person name="Herpoel-Gimbert I."/>
            <person name="Ruiz-Duenas F.J."/>
            <person name="Chevret D."/>
            <person name="Hainaut M."/>
            <person name="Lin J."/>
            <person name="Wang M."/>
            <person name="Pangilinan J."/>
            <person name="Lipzen A."/>
            <person name="Lesage-Meessen L."/>
            <person name="Navarro D."/>
            <person name="Riley R."/>
            <person name="Grigoriev I.V."/>
            <person name="Zhou S."/>
            <person name="Raouche S."/>
            <person name="Rosso M.N."/>
        </authorList>
    </citation>
    <scope>NUCLEOTIDE SEQUENCE [LARGE SCALE GENOMIC DNA]</scope>
    <source>
        <strain evidence="9 10">BRFM 1820</strain>
    </source>
</reference>
<feature type="domain" description="Bin3-type SAM" evidence="8">
    <location>
        <begin position="26"/>
        <end position="298"/>
    </location>
</feature>
<dbReference type="GO" id="GO:0032259">
    <property type="term" value="P:methylation"/>
    <property type="evidence" value="ECO:0007669"/>
    <property type="project" value="UniProtKB-KW"/>
</dbReference>
<dbReference type="AlphaFoldDB" id="A0A371DMA3"/>
<dbReference type="Gene3D" id="3.40.50.150">
    <property type="entry name" value="Vaccinia Virus protein VP39"/>
    <property type="match status" value="1"/>
</dbReference>
<dbReference type="CDD" id="cd02440">
    <property type="entry name" value="AdoMet_MTases"/>
    <property type="match status" value="2"/>
</dbReference>
<dbReference type="PANTHER" id="PTHR12315">
    <property type="entry name" value="BICOID-INTERACTING PROTEIN RELATED"/>
    <property type="match status" value="1"/>
</dbReference>
<accession>A0A371DMA3</accession>
<dbReference type="InterPro" id="IPR024160">
    <property type="entry name" value="BIN3_SAM-bd_dom"/>
</dbReference>
<evidence type="ECO:0000313" key="9">
    <source>
        <dbReference type="EMBL" id="RDX53663.1"/>
    </source>
</evidence>
<dbReference type="Pfam" id="PF13649">
    <property type="entry name" value="Methyltransf_25"/>
    <property type="match status" value="1"/>
</dbReference>
<dbReference type="EMBL" id="KZ857386">
    <property type="protein sequence ID" value="RDX53663.1"/>
    <property type="molecule type" value="Genomic_DNA"/>
</dbReference>
<proteinExistence type="inferred from homology"/>
<evidence type="ECO:0000256" key="2">
    <source>
        <dbReference type="ARBA" id="ARBA00022603"/>
    </source>
</evidence>
<dbReference type="Proteomes" id="UP000256964">
    <property type="component" value="Unassembled WGS sequence"/>
</dbReference>
<dbReference type="OrthoDB" id="540004at2759"/>
<feature type="compositionally biased region" description="Basic and acidic residues" evidence="7">
    <location>
        <begin position="103"/>
        <end position="113"/>
    </location>
</feature>
<feature type="region of interest" description="Disordered" evidence="7">
    <location>
        <begin position="85"/>
        <end position="134"/>
    </location>
</feature>
<keyword evidence="3 6" id="KW-0808">Transferase</keyword>
<dbReference type="Pfam" id="PF06859">
    <property type="entry name" value="Bin3"/>
    <property type="match status" value="1"/>
</dbReference>
<gene>
    <name evidence="9" type="ORF">OH76DRAFT_1542338</name>
</gene>
<dbReference type="PANTHER" id="PTHR12315:SF0">
    <property type="entry name" value="7SK SNRNA METHYLPHOSPHATE CAPPING ENZYME"/>
    <property type="match status" value="1"/>
</dbReference>
<dbReference type="InterPro" id="IPR041698">
    <property type="entry name" value="Methyltransf_25"/>
</dbReference>
<organism evidence="9 10">
    <name type="scientific">Lentinus brumalis</name>
    <dbReference type="NCBI Taxonomy" id="2498619"/>
    <lineage>
        <taxon>Eukaryota</taxon>
        <taxon>Fungi</taxon>
        <taxon>Dikarya</taxon>
        <taxon>Basidiomycota</taxon>
        <taxon>Agaricomycotina</taxon>
        <taxon>Agaricomycetes</taxon>
        <taxon>Polyporales</taxon>
        <taxon>Polyporaceae</taxon>
        <taxon>Lentinus</taxon>
    </lineage>
</organism>
<dbReference type="GO" id="GO:0040031">
    <property type="term" value="P:snRNA modification"/>
    <property type="evidence" value="ECO:0007669"/>
    <property type="project" value="TreeGrafter"/>
</dbReference>
<evidence type="ECO:0000313" key="10">
    <source>
        <dbReference type="Proteomes" id="UP000256964"/>
    </source>
</evidence>
<keyword evidence="4 5" id="KW-0949">S-adenosyl-L-methionine</keyword>
<comment type="similarity">
    <text evidence="1 6">Belongs to the methyltransferase superfamily.</text>
</comment>
<dbReference type="GO" id="GO:0008173">
    <property type="term" value="F:RNA methyltransferase activity"/>
    <property type="evidence" value="ECO:0007669"/>
    <property type="project" value="UniProtKB-UniRule"/>
</dbReference>
<dbReference type="GO" id="GO:0017069">
    <property type="term" value="F:snRNA binding"/>
    <property type="evidence" value="ECO:0007669"/>
    <property type="project" value="TreeGrafter"/>
</dbReference>
<dbReference type="EC" id="2.1.1.-" evidence="6"/>
<dbReference type="GO" id="GO:0008171">
    <property type="term" value="F:O-methyltransferase activity"/>
    <property type="evidence" value="ECO:0007669"/>
    <property type="project" value="UniProtKB-UniRule"/>
</dbReference>
<dbReference type="STRING" id="139420.A0A371DMA3"/>
<sequence length="298" mass="33242">MASTTNDLPVYGNYHGYYNKRPPTNDRRLALVPRGLFNGKRVLDVGCNEGIVTCEIAQTLGAKRVVGVDIDDTLVRAAWKHRRSVWSQQGPPTARMSAAHGTPEAHGEESAHPDRRKRRRISHSDADEVDEGVYHDSAGPADYFPASCEHMFGPLPILNVAAPGNIAEAFPHNVSFRTADWVKSEIPEDAEGYDVVVAFSISKWIHLNGGDEALLGFFRRVSDVLRAGGTFVLEPQEWETYAKAKRMDPRLKENAKNLKLRPDHFEDELRKLGFGPAQRLGTVGEGGFRRPIDLYTKR</sequence>
<protein>
    <recommendedName>
        <fullName evidence="6">RNA methyltransferase</fullName>
        <ecNumber evidence="6">2.1.1.-</ecNumber>
    </recommendedName>
</protein>
<dbReference type="PROSITE" id="PS51515">
    <property type="entry name" value="BIN3_SAM"/>
    <property type="match status" value="1"/>
</dbReference>
<evidence type="ECO:0000256" key="4">
    <source>
        <dbReference type="ARBA" id="ARBA00022691"/>
    </source>
</evidence>
<evidence type="ECO:0000256" key="1">
    <source>
        <dbReference type="ARBA" id="ARBA00008361"/>
    </source>
</evidence>
<name>A0A371DMA3_9APHY</name>
<evidence type="ECO:0000256" key="5">
    <source>
        <dbReference type="PROSITE-ProRule" id="PRU00848"/>
    </source>
</evidence>
<dbReference type="SUPFAM" id="SSF53335">
    <property type="entry name" value="S-adenosyl-L-methionine-dependent methyltransferases"/>
    <property type="match status" value="1"/>
</dbReference>
<evidence type="ECO:0000256" key="3">
    <source>
        <dbReference type="ARBA" id="ARBA00022679"/>
    </source>
</evidence>
<dbReference type="InterPro" id="IPR039772">
    <property type="entry name" value="Bin3-like"/>
</dbReference>
<dbReference type="InterPro" id="IPR029063">
    <property type="entry name" value="SAM-dependent_MTases_sf"/>
</dbReference>
<evidence type="ECO:0000256" key="7">
    <source>
        <dbReference type="SAM" id="MobiDB-lite"/>
    </source>
</evidence>
<keyword evidence="2 6" id="KW-0489">Methyltransferase</keyword>
<dbReference type="InterPro" id="IPR010675">
    <property type="entry name" value="Bin3_C"/>
</dbReference>
<evidence type="ECO:0000256" key="6">
    <source>
        <dbReference type="RuleBase" id="RU367087"/>
    </source>
</evidence>
<evidence type="ECO:0000259" key="8">
    <source>
        <dbReference type="PROSITE" id="PS51515"/>
    </source>
</evidence>
<keyword evidence="10" id="KW-1185">Reference proteome</keyword>